<comment type="caution">
    <text evidence="3">The sequence shown here is derived from an EMBL/GenBank/DDBJ whole genome shotgun (WGS) entry which is preliminary data.</text>
</comment>
<dbReference type="Proteomes" id="UP000178724">
    <property type="component" value="Unassembled WGS sequence"/>
</dbReference>
<evidence type="ECO:0000313" key="4">
    <source>
        <dbReference type="Proteomes" id="UP000178724"/>
    </source>
</evidence>
<evidence type="ECO:0000259" key="2">
    <source>
        <dbReference type="Pfam" id="PF05168"/>
    </source>
</evidence>
<evidence type="ECO:0000256" key="1">
    <source>
        <dbReference type="ARBA" id="ARBA00038248"/>
    </source>
</evidence>
<dbReference type="Pfam" id="PF05168">
    <property type="entry name" value="HEPN"/>
    <property type="match status" value="1"/>
</dbReference>
<gene>
    <name evidence="3" type="ORF">A2625_06535</name>
</gene>
<accession>A0A1F4Q1J6</accession>
<evidence type="ECO:0000313" key="3">
    <source>
        <dbReference type="EMBL" id="OGB89750.1"/>
    </source>
</evidence>
<dbReference type="PANTHER" id="PTHR36565:SF1">
    <property type="entry name" value="UPF0332 PROTEIN TM_1000"/>
    <property type="match status" value="1"/>
</dbReference>
<dbReference type="PANTHER" id="PTHR36565">
    <property type="entry name" value="UPF0332 PROTEIN TM_1000"/>
    <property type="match status" value="1"/>
</dbReference>
<dbReference type="InterPro" id="IPR007842">
    <property type="entry name" value="HEPN_dom"/>
</dbReference>
<dbReference type="InterPro" id="IPR052226">
    <property type="entry name" value="UPF0332_toxin"/>
</dbReference>
<comment type="similarity">
    <text evidence="1">Belongs to the UPF0332 family.</text>
</comment>
<sequence length="128" mass="14448">MIEEIGREIEKIMKKAGRALVSAKNLLNDGDYDFASSKAYYAAFHAMQAALLTKSLSFSKHSGVIAAFNQHFIKTGVFPKDFSAKIESLFKERQIGDYSYEEEITNKDAEEDIKNSEKIVQAIRSFLN</sequence>
<proteinExistence type="inferred from homology"/>
<name>A0A1F4Q1J6_UNCSA</name>
<protein>
    <recommendedName>
        <fullName evidence="2">HEPN domain-containing protein</fullName>
    </recommendedName>
</protein>
<dbReference type="SUPFAM" id="SSF81593">
    <property type="entry name" value="Nucleotidyltransferase substrate binding subunit/domain"/>
    <property type="match status" value="1"/>
</dbReference>
<dbReference type="AlphaFoldDB" id="A0A1F4Q1J6"/>
<feature type="domain" description="HEPN" evidence="2">
    <location>
        <begin position="10"/>
        <end position="124"/>
    </location>
</feature>
<organism evidence="3 4">
    <name type="scientific">candidate division WOR-1 bacterium RIFCSPHIGHO2_01_FULL_53_15</name>
    <dbReference type="NCBI Taxonomy" id="1802564"/>
    <lineage>
        <taxon>Bacteria</taxon>
        <taxon>Bacillati</taxon>
        <taxon>Saganbacteria</taxon>
    </lineage>
</organism>
<reference evidence="3 4" key="1">
    <citation type="journal article" date="2016" name="Nat. Commun.">
        <title>Thousands of microbial genomes shed light on interconnected biogeochemical processes in an aquifer system.</title>
        <authorList>
            <person name="Anantharaman K."/>
            <person name="Brown C.T."/>
            <person name="Hug L.A."/>
            <person name="Sharon I."/>
            <person name="Castelle C.J."/>
            <person name="Probst A.J."/>
            <person name="Thomas B.C."/>
            <person name="Singh A."/>
            <person name="Wilkins M.J."/>
            <person name="Karaoz U."/>
            <person name="Brodie E.L."/>
            <person name="Williams K.H."/>
            <person name="Hubbard S.S."/>
            <person name="Banfield J.F."/>
        </authorList>
    </citation>
    <scope>NUCLEOTIDE SEQUENCE [LARGE SCALE GENOMIC DNA]</scope>
</reference>
<dbReference type="EMBL" id="METM01000021">
    <property type="protein sequence ID" value="OGB89750.1"/>
    <property type="molecule type" value="Genomic_DNA"/>
</dbReference>
<dbReference type="Gene3D" id="1.20.120.330">
    <property type="entry name" value="Nucleotidyltransferases domain 2"/>
    <property type="match status" value="1"/>
</dbReference>